<feature type="compositionally biased region" description="Polar residues" evidence="1">
    <location>
        <begin position="1"/>
        <end position="11"/>
    </location>
</feature>
<organism evidence="3 4">
    <name type="scientific">Leptobrachium leishanense</name>
    <name type="common">Leishan spiny toad</name>
    <dbReference type="NCBI Taxonomy" id="445787"/>
    <lineage>
        <taxon>Eukaryota</taxon>
        <taxon>Metazoa</taxon>
        <taxon>Chordata</taxon>
        <taxon>Craniata</taxon>
        <taxon>Vertebrata</taxon>
        <taxon>Euteleostomi</taxon>
        <taxon>Amphibia</taxon>
        <taxon>Batrachia</taxon>
        <taxon>Anura</taxon>
        <taxon>Pelobatoidea</taxon>
        <taxon>Megophryidae</taxon>
        <taxon>Leptobrachium</taxon>
    </lineage>
</organism>
<dbReference type="InterPro" id="IPR043128">
    <property type="entry name" value="Rev_trsase/Diguanyl_cyclase"/>
</dbReference>
<dbReference type="Pfam" id="PF17919">
    <property type="entry name" value="RT_RNaseH_2"/>
    <property type="match status" value="1"/>
</dbReference>
<name>A0A8C5MVJ8_9ANUR</name>
<reference evidence="3" key="2">
    <citation type="submission" date="2025-09" db="UniProtKB">
        <authorList>
            <consortium name="Ensembl"/>
        </authorList>
    </citation>
    <scope>IDENTIFICATION</scope>
</reference>
<proteinExistence type="predicted"/>
<dbReference type="OrthoDB" id="8000983at2759"/>
<evidence type="ECO:0000256" key="1">
    <source>
        <dbReference type="SAM" id="MobiDB-lite"/>
    </source>
</evidence>
<feature type="region of interest" description="Disordered" evidence="1">
    <location>
        <begin position="1"/>
        <end position="22"/>
    </location>
</feature>
<dbReference type="PANTHER" id="PTHR33064:SF37">
    <property type="entry name" value="RIBONUCLEASE H"/>
    <property type="match status" value="1"/>
</dbReference>
<dbReference type="PANTHER" id="PTHR33064">
    <property type="entry name" value="POL PROTEIN"/>
    <property type="match status" value="1"/>
</dbReference>
<dbReference type="Proteomes" id="UP000694569">
    <property type="component" value="Unplaced"/>
</dbReference>
<evidence type="ECO:0000313" key="4">
    <source>
        <dbReference type="Proteomes" id="UP000694569"/>
    </source>
</evidence>
<sequence>MFLRRSLTTEPTHPLALSAPPPPAEEQMQIGLLRGHLPVAELNRRRQNNLCLYCGIYRHVARLCPEKSSSRRGFILKPGQIEMDPEKINAIASWPQPTSKKEVQRFTGFSNFYRKFIRSFSKLIKPLTDLTKQGDKFQWTEQTQDAFQELQRRFTTAPILTQPDTNKPFYLEVDASETATGAVLSQRSSTDDHLHPIANYSKRLTPAENNYDVGDKELLAIKRGLEEW</sequence>
<dbReference type="Gene3D" id="3.10.20.370">
    <property type="match status" value="1"/>
</dbReference>
<feature type="domain" description="Reverse transcriptase/retrotransposon-derived protein RNase H-like" evidence="2">
    <location>
        <begin position="139"/>
        <end position="228"/>
    </location>
</feature>
<dbReference type="Gene3D" id="3.30.70.270">
    <property type="match status" value="1"/>
</dbReference>
<dbReference type="Ensembl" id="ENSLLET00000021133.1">
    <property type="protein sequence ID" value="ENSLLEP00000020334.1"/>
    <property type="gene ID" value="ENSLLEG00000012887.1"/>
</dbReference>
<dbReference type="InterPro" id="IPR051320">
    <property type="entry name" value="Viral_Replic_Matur_Polypro"/>
</dbReference>
<dbReference type="InterPro" id="IPR041577">
    <property type="entry name" value="RT_RNaseH_2"/>
</dbReference>
<reference evidence="3" key="1">
    <citation type="submission" date="2025-08" db="UniProtKB">
        <authorList>
            <consortium name="Ensembl"/>
        </authorList>
    </citation>
    <scope>IDENTIFICATION</scope>
</reference>
<protein>
    <recommendedName>
        <fullName evidence="2">Reverse transcriptase/retrotransposon-derived protein RNase H-like domain-containing protein</fullName>
    </recommendedName>
</protein>
<dbReference type="SUPFAM" id="SSF56672">
    <property type="entry name" value="DNA/RNA polymerases"/>
    <property type="match status" value="1"/>
</dbReference>
<dbReference type="FunFam" id="3.30.70.270:FF:000020">
    <property type="entry name" value="Transposon Tf2-6 polyprotein-like Protein"/>
    <property type="match status" value="1"/>
</dbReference>
<keyword evidence="4" id="KW-1185">Reference proteome</keyword>
<evidence type="ECO:0000313" key="3">
    <source>
        <dbReference type="Ensembl" id="ENSLLEP00000020334.1"/>
    </source>
</evidence>
<dbReference type="AlphaFoldDB" id="A0A8C5MVJ8"/>
<accession>A0A8C5MVJ8</accession>
<dbReference type="GeneTree" id="ENSGT01100000263500"/>
<evidence type="ECO:0000259" key="2">
    <source>
        <dbReference type="Pfam" id="PF17919"/>
    </source>
</evidence>
<dbReference type="InterPro" id="IPR043502">
    <property type="entry name" value="DNA/RNA_pol_sf"/>
</dbReference>